<keyword evidence="3" id="KW-1185">Reference proteome</keyword>
<evidence type="ECO:0000313" key="3">
    <source>
        <dbReference type="Proteomes" id="UP000701999"/>
    </source>
</evidence>
<evidence type="ECO:0000259" key="1">
    <source>
        <dbReference type="Pfam" id="PF00899"/>
    </source>
</evidence>
<dbReference type="SUPFAM" id="SSF69572">
    <property type="entry name" value="Activating enzymes of the ubiquitin-like proteins"/>
    <property type="match status" value="1"/>
</dbReference>
<dbReference type="Proteomes" id="UP000701999">
    <property type="component" value="Unassembled WGS sequence"/>
</dbReference>
<dbReference type="InterPro" id="IPR000594">
    <property type="entry name" value="ThiF_NAD_FAD-bd"/>
</dbReference>
<dbReference type="Pfam" id="PF00899">
    <property type="entry name" value="ThiF"/>
    <property type="match status" value="1"/>
</dbReference>
<dbReference type="Gene3D" id="3.40.50.720">
    <property type="entry name" value="NAD(P)-binding Rossmann-like Domain"/>
    <property type="match status" value="1"/>
</dbReference>
<feature type="domain" description="THIF-type NAD/FAD binding fold" evidence="1">
    <location>
        <begin position="15"/>
        <end position="248"/>
    </location>
</feature>
<protein>
    <submittedName>
        <fullName evidence="2">HesA/MoeB/ThiF family protein</fullName>
    </submittedName>
</protein>
<organism evidence="2 3">
    <name type="scientific">Francisella noatunensis</name>
    <dbReference type="NCBI Taxonomy" id="657445"/>
    <lineage>
        <taxon>Bacteria</taxon>
        <taxon>Pseudomonadati</taxon>
        <taxon>Pseudomonadota</taxon>
        <taxon>Gammaproteobacteria</taxon>
        <taxon>Thiotrichales</taxon>
        <taxon>Francisellaceae</taxon>
        <taxon>Francisella</taxon>
    </lineage>
</organism>
<dbReference type="EMBL" id="JACVKN010000072">
    <property type="protein sequence ID" value="MBK2064770.1"/>
    <property type="molecule type" value="Genomic_DNA"/>
</dbReference>
<dbReference type="GO" id="GO:0004792">
    <property type="term" value="F:thiosulfate-cyanide sulfurtransferase activity"/>
    <property type="evidence" value="ECO:0007669"/>
    <property type="project" value="TreeGrafter"/>
</dbReference>
<name>A0A9Q2KPE8_9GAMM</name>
<reference evidence="2 3" key="1">
    <citation type="submission" date="2020-09" db="EMBL/GenBank/DDBJ databases">
        <title>Development of specific Francisella tularensis PCR assay based on in-depth characterization of family Francisellaceae.</title>
        <authorList>
            <person name="Ohrman C."/>
            <person name="Sahl J."/>
            <person name="Sjodin A."/>
            <person name="Uneklint I."/>
            <person name="Ballard R."/>
            <person name="Karlsson L."/>
            <person name="Mcdonough R."/>
            <person name="Sundell D."/>
            <person name="Soria K."/>
            <person name="Brindeflk B."/>
            <person name="Vallesi A."/>
            <person name="Ramirez-Paredes J.G."/>
            <person name="Colquhoun D."/>
            <person name="Myrtennas K."/>
            <person name="Birdsell D."/>
            <person name="Johansson A."/>
            <person name="Wagner D."/>
            <person name="Forsman M."/>
        </authorList>
    </citation>
    <scope>NUCLEOTIDE SEQUENCE [LARGE SCALE GENOMIC DNA]</scope>
    <source>
        <strain evidence="2 3">FSC1140</strain>
    </source>
</reference>
<dbReference type="GO" id="GO:0008641">
    <property type="term" value="F:ubiquitin-like modifier activating enzyme activity"/>
    <property type="evidence" value="ECO:0007669"/>
    <property type="project" value="InterPro"/>
</dbReference>
<sequence>MIYHPKISESELEYYKRQIILDGFGIDAQKKLKKFKVLLIGVGGVGSPVATYLTGLGIGELSIVDDDSISISNLHRQVLFDIDYLGESKAVIAKNRLQKLNPYISITAITQRLTNHNYTKLDMEKYHLIIDTSDNYLTKILSNKISLEYSIPLLSGGVLGLDFQAGIFNISHSSACLNCLYPDLDKVEHKNTLGVVGIVAGQAGLTLANLAINFLLKKQDYQSSTLYRYNATSMQLNNFDLSKDIDCNLCQ</sequence>
<dbReference type="GeneID" id="93254905"/>
<comment type="caution">
    <text evidence="2">The sequence shown here is derived from an EMBL/GenBank/DDBJ whole genome shotgun (WGS) entry which is preliminary data.</text>
</comment>
<dbReference type="PANTHER" id="PTHR10953">
    <property type="entry name" value="UBIQUITIN-ACTIVATING ENZYME E1"/>
    <property type="match status" value="1"/>
</dbReference>
<evidence type="ECO:0000313" key="2">
    <source>
        <dbReference type="EMBL" id="MBK2064770.1"/>
    </source>
</evidence>
<proteinExistence type="predicted"/>
<dbReference type="InterPro" id="IPR035985">
    <property type="entry name" value="Ubiquitin-activating_enz"/>
</dbReference>
<dbReference type="RefSeq" id="WP_159184254.1">
    <property type="nucleotide sequence ID" value="NZ_JACVJL010000167.1"/>
</dbReference>
<gene>
    <name evidence="2" type="ORF">IB647_03165</name>
</gene>
<dbReference type="InterPro" id="IPR045886">
    <property type="entry name" value="ThiF/MoeB/HesA"/>
</dbReference>
<dbReference type="GO" id="GO:0016779">
    <property type="term" value="F:nucleotidyltransferase activity"/>
    <property type="evidence" value="ECO:0007669"/>
    <property type="project" value="TreeGrafter"/>
</dbReference>
<dbReference type="GO" id="GO:0005737">
    <property type="term" value="C:cytoplasm"/>
    <property type="evidence" value="ECO:0007669"/>
    <property type="project" value="TreeGrafter"/>
</dbReference>
<dbReference type="CDD" id="cd00757">
    <property type="entry name" value="ThiF_MoeB_HesA_family"/>
    <property type="match status" value="1"/>
</dbReference>
<accession>A0A9Q2KPE8</accession>
<dbReference type="AlphaFoldDB" id="A0A9Q2KPE8"/>
<dbReference type="PANTHER" id="PTHR10953:SF102">
    <property type="entry name" value="ADENYLYLTRANSFERASE AND SULFURTRANSFERASE MOCS3"/>
    <property type="match status" value="1"/>
</dbReference>